<dbReference type="InterPro" id="IPR013098">
    <property type="entry name" value="Ig_I-set"/>
</dbReference>
<reference evidence="4" key="1">
    <citation type="submission" date="2025-08" db="UniProtKB">
        <authorList>
            <consortium name="RefSeq"/>
        </authorList>
    </citation>
    <scope>IDENTIFICATION</scope>
    <source>
        <tissue evidence="4">Whole body</tissue>
    </source>
</reference>
<dbReference type="InterPro" id="IPR037448">
    <property type="entry name" value="Zig-8"/>
</dbReference>
<dbReference type="SUPFAM" id="SSF48726">
    <property type="entry name" value="Immunoglobulin"/>
    <property type="match status" value="2"/>
</dbReference>
<organism evidence="3 4">
    <name type="scientific">Sipha flava</name>
    <name type="common">yellow sugarcane aphid</name>
    <dbReference type="NCBI Taxonomy" id="143950"/>
    <lineage>
        <taxon>Eukaryota</taxon>
        <taxon>Metazoa</taxon>
        <taxon>Ecdysozoa</taxon>
        <taxon>Arthropoda</taxon>
        <taxon>Hexapoda</taxon>
        <taxon>Insecta</taxon>
        <taxon>Pterygota</taxon>
        <taxon>Neoptera</taxon>
        <taxon>Paraneoptera</taxon>
        <taxon>Hemiptera</taxon>
        <taxon>Sternorrhyncha</taxon>
        <taxon>Aphidomorpha</taxon>
        <taxon>Aphidoidea</taxon>
        <taxon>Aphididae</taxon>
        <taxon>Sipha</taxon>
    </lineage>
</organism>
<dbReference type="PANTHER" id="PTHR23279">
    <property type="entry name" value="DEFECTIVE PROBOSCIS EXTENSION RESPONSE DPR -RELATED"/>
    <property type="match status" value="1"/>
</dbReference>
<evidence type="ECO:0000313" key="3">
    <source>
        <dbReference type="Proteomes" id="UP000694846"/>
    </source>
</evidence>
<dbReference type="InterPro" id="IPR013106">
    <property type="entry name" value="Ig_V-set"/>
</dbReference>
<feature type="domain" description="Ig-like" evidence="2">
    <location>
        <begin position="153"/>
        <end position="241"/>
    </location>
</feature>
<evidence type="ECO:0000256" key="1">
    <source>
        <dbReference type="SAM" id="MobiDB-lite"/>
    </source>
</evidence>
<sequence>MPASPKDSFLAASSGSRPPRSERCQHPRHRNELHLTPRTTTTCTHVRRVCWSTMDKRDAVTRLVYALLLAFVFCVERIIADFGDGGGEEDGGDTGGGGLPMMSAMEKITTASGYGGRKQRVHHHKRHLSRSSSSSAAVHYPPGNALINELGSPDNMFVTENGTVVTSQIGGSAILPCATAKLGTATVSWIRRIDYTILTIGTRSYSSDKRFYVDHTRHLKTWNLEITPVEATDAGLYECRIATHPTTSNFVHLKVTEARAEILGAPDLYIMSGSSLRLVCRLQGSTQAPLFVFWYHSDRMINFDTDRGLIVHINSTESDLIMPYTNTSDSGNYTCQPQNIPPATIHVHVLQSEVPAAMQHGVRSSTSGSFAISNCAMFTIIYMLLQMLS</sequence>
<dbReference type="Gene3D" id="2.60.40.10">
    <property type="entry name" value="Immunoglobulins"/>
    <property type="match status" value="2"/>
</dbReference>
<dbReference type="AlphaFoldDB" id="A0A8B8F737"/>
<dbReference type="OrthoDB" id="190835at2759"/>
<keyword evidence="3" id="KW-1185">Reference proteome</keyword>
<dbReference type="InterPro" id="IPR007110">
    <property type="entry name" value="Ig-like_dom"/>
</dbReference>
<dbReference type="PANTHER" id="PTHR23279:SF2">
    <property type="entry name" value="DEFECTIVE PROBOSCIS EXTENSION RESPONSE 19, ISOFORM A"/>
    <property type="match status" value="1"/>
</dbReference>
<dbReference type="Pfam" id="PF07679">
    <property type="entry name" value="I-set"/>
    <property type="match status" value="1"/>
</dbReference>
<evidence type="ECO:0000313" key="4">
    <source>
        <dbReference type="RefSeq" id="XP_025406629.1"/>
    </source>
</evidence>
<feature type="domain" description="Ig-like" evidence="2">
    <location>
        <begin position="245"/>
        <end position="346"/>
    </location>
</feature>
<gene>
    <name evidence="4" type="primary">LOC112680671</name>
</gene>
<dbReference type="InterPro" id="IPR003599">
    <property type="entry name" value="Ig_sub"/>
</dbReference>
<proteinExistence type="predicted"/>
<feature type="compositionally biased region" description="Basic and acidic residues" evidence="1">
    <location>
        <begin position="19"/>
        <end position="35"/>
    </location>
</feature>
<dbReference type="Pfam" id="PF07686">
    <property type="entry name" value="V-set"/>
    <property type="match status" value="1"/>
</dbReference>
<dbReference type="Proteomes" id="UP000694846">
    <property type="component" value="Unplaced"/>
</dbReference>
<accession>A0A8B8F737</accession>
<dbReference type="SMART" id="SM00408">
    <property type="entry name" value="IGc2"/>
    <property type="match status" value="2"/>
</dbReference>
<protein>
    <submittedName>
        <fullName evidence="4">Uncharacterized protein LOC112680671 isoform X1</fullName>
    </submittedName>
</protein>
<dbReference type="GO" id="GO:0050808">
    <property type="term" value="P:synapse organization"/>
    <property type="evidence" value="ECO:0007669"/>
    <property type="project" value="TreeGrafter"/>
</dbReference>
<dbReference type="PROSITE" id="PS50835">
    <property type="entry name" value="IG_LIKE"/>
    <property type="match status" value="2"/>
</dbReference>
<dbReference type="RefSeq" id="XP_025406629.1">
    <property type="nucleotide sequence ID" value="XM_025550844.1"/>
</dbReference>
<name>A0A8B8F737_9HEMI</name>
<evidence type="ECO:0000259" key="2">
    <source>
        <dbReference type="PROSITE" id="PS50835"/>
    </source>
</evidence>
<feature type="region of interest" description="Disordered" evidence="1">
    <location>
        <begin position="1"/>
        <end position="36"/>
    </location>
</feature>
<dbReference type="InterPro" id="IPR036179">
    <property type="entry name" value="Ig-like_dom_sf"/>
</dbReference>
<dbReference type="InterPro" id="IPR003598">
    <property type="entry name" value="Ig_sub2"/>
</dbReference>
<dbReference type="GO" id="GO:0032589">
    <property type="term" value="C:neuron projection membrane"/>
    <property type="evidence" value="ECO:0007669"/>
    <property type="project" value="TreeGrafter"/>
</dbReference>
<dbReference type="GeneID" id="112680671"/>
<dbReference type="SMART" id="SM00409">
    <property type="entry name" value="IG"/>
    <property type="match status" value="2"/>
</dbReference>
<dbReference type="InterPro" id="IPR013783">
    <property type="entry name" value="Ig-like_fold"/>
</dbReference>